<accession>A0A8S2FK37</accession>
<dbReference type="EMBL" id="CAJNOK010031896">
    <property type="protein sequence ID" value="CAF1477576.1"/>
    <property type="molecule type" value="Genomic_DNA"/>
</dbReference>
<sequence length="47" mass="5140">MSTMNNNNNNQMPLQQQQQQQPTPSQLQSGCGGVYGGNQYNVDGLLI</sequence>
<evidence type="ECO:0000313" key="3">
    <source>
        <dbReference type="EMBL" id="CAF4268565.1"/>
    </source>
</evidence>
<comment type="caution">
    <text evidence="2">The sequence shown here is derived from an EMBL/GenBank/DDBJ whole genome shotgun (WGS) entry which is preliminary data.</text>
</comment>
<dbReference type="AlphaFoldDB" id="A0A8S2FK37"/>
<dbReference type="EMBL" id="CAJOBA010053811">
    <property type="protein sequence ID" value="CAF4268565.1"/>
    <property type="molecule type" value="Genomic_DNA"/>
</dbReference>
<protein>
    <submittedName>
        <fullName evidence="2">Uncharacterized protein</fullName>
    </submittedName>
</protein>
<feature type="region of interest" description="Disordered" evidence="1">
    <location>
        <begin position="1"/>
        <end position="34"/>
    </location>
</feature>
<proteinExistence type="predicted"/>
<reference evidence="2" key="1">
    <citation type="submission" date="2021-02" db="EMBL/GenBank/DDBJ databases">
        <authorList>
            <person name="Nowell W R."/>
        </authorList>
    </citation>
    <scope>NUCLEOTIDE SEQUENCE</scope>
</reference>
<feature type="compositionally biased region" description="Low complexity" evidence="1">
    <location>
        <begin position="1"/>
        <end position="29"/>
    </location>
</feature>
<name>A0A8S2FK37_9BILA</name>
<evidence type="ECO:0000313" key="4">
    <source>
        <dbReference type="Proteomes" id="UP000677228"/>
    </source>
</evidence>
<organism evidence="2 4">
    <name type="scientific">Didymodactylos carnosus</name>
    <dbReference type="NCBI Taxonomy" id="1234261"/>
    <lineage>
        <taxon>Eukaryota</taxon>
        <taxon>Metazoa</taxon>
        <taxon>Spiralia</taxon>
        <taxon>Gnathifera</taxon>
        <taxon>Rotifera</taxon>
        <taxon>Eurotatoria</taxon>
        <taxon>Bdelloidea</taxon>
        <taxon>Philodinida</taxon>
        <taxon>Philodinidae</taxon>
        <taxon>Didymodactylos</taxon>
    </lineage>
</organism>
<feature type="non-terminal residue" evidence="2">
    <location>
        <position position="1"/>
    </location>
</feature>
<dbReference type="Proteomes" id="UP000682733">
    <property type="component" value="Unassembled WGS sequence"/>
</dbReference>
<gene>
    <name evidence="2" type="ORF">OVA965_LOCUS35923</name>
    <name evidence="3" type="ORF">TMI583_LOCUS36909</name>
</gene>
<dbReference type="Proteomes" id="UP000677228">
    <property type="component" value="Unassembled WGS sequence"/>
</dbReference>
<evidence type="ECO:0000313" key="2">
    <source>
        <dbReference type="EMBL" id="CAF1477576.1"/>
    </source>
</evidence>
<evidence type="ECO:0000256" key="1">
    <source>
        <dbReference type="SAM" id="MobiDB-lite"/>
    </source>
</evidence>